<dbReference type="SUPFAM" id="SSF52540">
    <property type="entry name" value="P-loop containing nucleoside triphosphate hydrolases"/>
    <property type="match status" value="1"/>
</dbReference>
<keyword evidence="7" id="KW-1185">Reference proteome</keyword>
<dbReference type="PANTHER" id="PTHR11361">
    <property type="entry name" value="DNA MISMATCH REPAIR PROTEIN MUTS FAMILY MEMBER"/>
    <property type="match status" value="1"/>
</dbReference>
<protein>
    <submittedName>
        <fullName evidence="6">MutS domain V</fullName>
    </submittedName>
</protein>
<dbReference type="GO" id="GO:0140664">
    <property type="term" value="F:ATP-dependent DNA damage sensor activity"/>
    <property type="evidence" value="ECO:0007669"/>
    <property type="project" value="InterPro"/>
</dbReference>
<keyword evidence="4" id="KW-0812">Transmembrane</keyword>
<dbReference type="Gene3D" id="3.40.50.300">
    <property type="entry name" value="P-loop containing nucleotide triphosphate hydrolases"/>
    <property type="match status" value="1"/>
</dbReference>
<dbReference type="Proteomes" id="UP000184612">
    <property type="component" value="Unassembled WGS sequence"/>
</dbReference>
<organism evidence="6 7">
    <name type="scientific">Anaerocolumna xylanovorans DSM 12503</name>
    <dbReference type="NCBI Taxonomy" id="1121345"/>
    <lineage>
        <taxon>Bacteria</taxon>
        <taxon>Bacillati</taxon>
        <taxon>Bacillota</taxon>
        <taxon>Clostridia</taxon>
        <taxon>Lachnospirales</taxon>
        <taxon>Lachnospiraceae</taxon>
        <taxon>Anaerocolumna</taxon>
    </lineage>
</organism>
<evidence type="ECO:0000313" key="6">
    <source>
        <dbReference type="EMBL" id="SHO46030.1"/>
    </source>
</evidence>
<gene>
    <name evidence="6" type="ORF">SAMN02745217_01144</name>
</gene>
<feature type="transmembrane region" description="Helical" evidence="4">
    <location>
        <begin position="164"/>
        <end position="193"/>
    </location>
</feature>
<reference evidence="6 7" key="1">
    <citation type="submission" date="2016-12" db="EMBL/GenBank/DDBJ databases">
        <authorList>
            <person name="Song W.-J."/>
            <person name="Kurnit D.M."/>
        </authorList>
    </citation>
    <scope>NUCLEOTIDE SEQUENCE [LARGE SCALE GENOMIC DNA]</scope>
    <source>
        <strain evidence="6 7">DSM 12503</strain>
    </source>
</reference>
<dbReference type="GO" id="GO:0005524">
    <property type="term" value="F:ATP binding"/>
    <property type="evidence" value="ECO:0007669"/>
    <property type="project" value="UniProtKB-KW"/>
</dbReference>
<dbReference type="GO" id="GO:0030983">
    <property type="term" value="F:mismatched DNA binding"/>
    <property type="evidence" value="ECO:0007669"/>
    <property type="project" value="InterPro"/>
</dbReference>
<dbReference type="AlphaFoldDB" id="A0A1M7Y285"/>
<accession>A0A1M7Y285</accession>
<dbReference type="GO" id="GO:0005829">
    <property type="term" value="C:cytosol"/>
    <property type="evidence" value="ECO:0007669"/>
    <property type="project" value="TreeGrafter"/>
</dbReference>
<sequence length="556" mass="63544">MEIALGILAIVAVFVVKGVYDKRVWYRNLKQKLLNDWGKVPEEEYTTEKFQSLSAYYRSQADKTNDVDNITWNDISMEEIFMLINNTGSAIGEEYLYALLHKLEFSEEKLKERERLMNFFSDNEEKRLSLQLALYKMGKIRNVSVHEYINRLEGLETKSTWPHILMGIGLVASLALIAVSPAVGGVLTVLMLGNNTYQYYREKAKIELYFTVCAYIVRLLDGVNTIIKLNIPEISEYTATLKKTKEVFLKFTKRSFLVTTKSAGGDLSEIFLDYIKILFHIDLIKFYSMLDCFKANRKDLNTIYETIGLMESCIAAASFRKMMPFYTIPDLTGEGGPFLEVEDIYHPMIEEPVLNSIHTNDSVLITGSNASGKSTFIKTLAVNAILSQTICTSLSSSYKASYFKVLSSMALKDNLLGKESYYIVEIKSLKRIIDQIDEKIPTLCFVDEVLRGTNTLERIAASTQILYYLSRTNTVCFAATHDIELTHILENYYTNYHFKEQIADNNVLFDYKLMKGRAVSKNAIKLLEVMGYPDQVTIMASDNAEYFLKEGKWKVL</sequence>
<dbReference type="RefSeq" id="WP_175561980.1">
    <property type="nucleotide sequence ID" value="NZ_FRFD01000003.1"/>
</dbReference>
<feature type="domain" description="DNA mismatch repair proteins mutS family" evidence="5">
    <location>
        <begin position="360"/>
        <end position="545"/>
    </location>
</feature>
<evidence type="ECO:0000256" key="4">
    <source>
        <dbReference type="SAM" id="Phobius"/>
    </source>
</evidence>
<keyword evidence="4" id="KW-0472">Membrane</keyword>
<proteinExistence type="predicted"/>
<dbReference type="EMBL" id="FRFD01000003">
    <property type="protein sequence ID" value="SHO46030.1"/>
    <property type="molecule type" value="Genomic_DNA"/>
</dbReference>
<evidence type="ECO:0000259" key="5">
    <source>
        <dbReference type="SMART" id="SM00534"/>
    </source>
</evidence>
<keyword evidence="2" id="KW-0067">ATP-binding</keyword>
<evidence type="ECO:0000313" key="7">
    <source>
        <dbReference type="Proteomes" id="UP000184612"/>
    </source>
</evidence>
<evidence type="ECO:0000256" key="1">
    <source>
        <dbReference type="ARBA" id="ARBA00022741"/>
    </source>
</evidence>
<dbReference type="InterPro" id="IPR000432">
    <property type="entry name" value="DNA_mismatch_repair_MutS_C"/>
</dbReference>
<dbReference type="Pfam" id="PF00488">
    <property type="entry name" value="MutS_V"/>
    <property type="match status" value="1"/>
</dbReference>
<dbReference type="PANTHER" id="PTHR11361:SF152">
    <property type="entry name" value="DNA MISMATCH REPAIR PROTEIN"/>
    <property type="match status" value="1"/>
</dbReference>
<dbReference type="SMART" id="SM00534">
    <property type="entry name" value="MUTSac"/>
    <property type="match status" value="1"/>
</dbReference>
<dbReference type="GO" id="GO:0006298">
    <property type="term" value="P:mismatch repair"/>
    <property type="evidence" value="ECO:0007669"/>
    <property type="project" value="InterPro"/>
</dbReference>
<dbReference type="InterPro" id="IPR045076">
    <property type="entry name" value="MutS"/>
</dbReference>
<keyword evidence="3" id="KW-0238">DNA-binding</keyword>
<dbReference type="STRING" id="1121345.SAMN02745217_01144"/>
<dbReference type="InterPro" id="IPR027417">
    <property type="entry name" value="P-loop_NTPase"/>
</dbReference>
<evidence type="ECO:0000256" key="2">
    <source>
        <dbReference type="ARBA" id="ARBA00022840"/>
    </source>
</evidence>
<keyword evidence="1" id="KW-0547">Nucleotide-binding</keyword>
<name>A0A1M7Y285_9FIRM</name>
<evidence type="ECO:0000256" key="3">
    <source>
        <dbReference type="ARBA" id="ARBA00023125"/>
    </source>
</evidence>
<keyword evidence="4" id="KW-1133">Transmembrane helix</keyword>